<dbReference type="OMA" id="MEECGMC"/>
<evidence type="ECO:0000259" key="4">
    <source>
        <dbReference type="Pfam" id="PF12734"/>
    </source>
</evidence>
<dbReference type="Proteomes" id="UP000001070">
    <property type="component" value="Unassembled WGS sequence"/>
</dbReference>
<dbReference type="InterPro" id="IPR028144">
    <property type="entry name" value="CYSTM_dom"/>
</dbReference>
<dbReference type="Pfam" id="PF12734">
    <property type="entry name" value="CYSTM"/>
    <property type="match status" value="1"/>
</dbReference>
<reference evidence="5 6" key="1">
    <citation type="journal article" date="2007" name="Nature">
        <title>Evolution of genes and genomes on the Drosophila phylogeny.</title>
        <authorList>
            <consortium name="Drosophila 12 Genomes Consortium"/>
            <person name="Clark A.G."/>
            <person name="Eisen M.B."/>
            <person name="Smith D.R."/>
            <person name="Bergman C.M."/>
            <person name="Oliver B."/>
            <person name="Markow T.A."/>
            <person name="Kaufman T.C."/>
            <person name="Kellis M."/>
            <person name="Gelbart W."/>
            <person name="Iyer V.N."/>
            <person name="Pollard D.A."/>
            <person name="Sackton T.B."/>
            <person name="Larracuente A.M."/>
            <person name="Singh N.D."/>
            <person name="Abad J.P."/>
            <person name="Abt D.N."/>
            <person name="Adryan B."/>
            <person name="Aguade M."/>
            <person name="Akashi H."/>
            <person name="Anderson W.W."/>
            <person name="Aquadro C.F."/>
            <person name="Ardell D.H."/>
            <person name="Arguello R."/>
            <person name="Artieri C.G."/>
            <person name="Barbash D.A."/>
            <person name="Barker D."/>
            <person name="Barsanti P."/>
            <person name="Batterham P."/>
            <person name="Batzoglou S."/>
            <person name="Begun D."/>
            <person name="Bhutkar A."/>
            <person name="Blanco E."/>
            <person name="Bosak S.A."/>
            <person name="Bradley R.K."/>
            <person name="Brand A.D."/>
            <person name="Brent M.R."/>
            <person name="Brooks A.N."/>
            <person name="Brown R.H."/>
            <person name="Butlin R.K."/>
            <person name="Caggese C."/>
            <person name="Calvi B.R."/>
            <person name="Bernardo de Carvalho A."/>
            <person name="Caspi A."/>
            <person name="Castrezana S."/>
            <person name="Celniker S.E."/>
            <person name="Chang J.L."/>
            <person name="Chapple C."/>
            <person name="Chatterji S."/>
            <person name="Chinwalla A."/>
            <person name="Civetta A."/>
            <person name="Clifton S.W."/>
            <person name="Comeron J.M."/>
            <person name="Costello J.C."/>
            <person name="Coyne J.A."/>
            <person name="Daub J."/>
            <person name="David R.G."/>
            <person name="Delcher A.L."/>
            <person name="Delehaunty K."/>
            <person name="Do C.B."/>
            <person name="Ebling H."/>
            <person name="Edwards K."/>
            <person name="Eickbush T."/>
            <person name="Evans J.D."/>
            <person name="Filipski A."/>
            <person name="Findeiss S."/>
            <person name="Freyhult E."/>
            <person name="Fulton L."/>
            <person name="Fulton R."/>
            <person name="Garcia A.C."/>
            <person name="Gardiner A."/>
            <person name="Garfield D.A."/>
            <person name="Garvin B.E."/>
            <person name="Gibson G."/>
            <person name="Gilbert D."/>
            <person name="Gnerre S."/>
            <person name="Godfrey J."/>
            <person name="Good R."/>
            <person name="Gotea V."/>
            <person name="Gravely B."/>
            <person name="Greenberg A.J."/>
            <person name="Griffiths-Jones S."/>
            <person name="Gross S."/>
            <person name="Guigo R."/>
            <person name="Gustafson E.A."/>
            <person name="Haerty W."/>
            <person name="Hahn M.W."/>
            <person name="Halligan D.L."/>
            <person name="Halpern A.L."/>
            <person name="Halter G.M."/>
            <person name="Han M.V."/>
            <person name="Heger A."/>
            <person name="Hillier L."/>
            <person name="Hinrichs A.S."/>
            <person name="Holmes I."/>
            <person name="Hoskins R.A."/>
            <person name="Hubisz M.J."/>
            <person name="Hultmark D."/>
            <person name="Huntley M.A."/>
            <person name="Jaffe D.B."/>
            <person name="Jagadeeshan S."/>
            <person name="Jeck W.R."/>
            <person name="Johnson J."/>
            <person name="Jones C.D."/>
            <person name="Jordan W.C."/>
            <person name="Karpen G.H."/>
            <person name="Kataoka E."/>
            <person name="Keightley P.D."/>
            <person name="Kheradpour P."/>
            <person name="Kirkness E.F."/>
            <person name="Koerich L.B."/>
            <person name="Kristiansen K."/>
            <person name="Kudrna D."/>
            <person name="Kulathinal R.J."/>
            <person name="Kumar S."/>
            <person name="Kwok R."/>
            <person name="Lander E."/>
            <person name="Langley C.H."/>
            <person name="Lapoint R."/>
            <person name="Lazzaro B.P."/>
            <person name="Lee S.J."/>
            <person name="Levesque L."/>
            <person name="Li R."/>
            <person name="Lin C.F."/>
            <person name="Lin M.F."/>
            <person name="Lindblad-Toh K."/>
            <person name="Llopart A."/>
            <person name="Long M."/>
            <person name="Low L."/>
            <person name="Lozovsky E."/>
            <person name="Lu J."/>
            <person name="Luo M."/>
            <person name="Machado C.A."/>
            <person name="Makalowski W."/>
            <person name="Marzo M."/>
            <person name="Matsuda M."/>
            <person name="Matzkin L."/>
            <person name="McAllister B."/>
            <person name="McBride C.S."/>
            <person name="McKernan B."/>
            <person name="McKernan K."/>
            <person name="Mendez-Lago M."/>
            <person name="Minx P."/>
            <person name="Mollenhauer M.U."/>
            <person name="Montooth K."/>
            <person name="Mount S.M."/>
            <person name="Mu X."/>
            <person name="Myers E."/>
            <person name="Negre B."/>
            <person name="Newfeld S."/>
            <person name="Nielsen R."/>
            <person name="Noor M.A."/>
            <person name="O'Grady P."/>
            <person name="Pachter L."/>
            <person name="Papaceit M."/>
            <person name="Parisi M.J."/>
            <person name="Parisi M."/>
            <person name="Parts L."/>
            <person name="Pedersen J.S."/>
            <person name="Pesole G."/>
            <person name="Phillippy A.M."/>
            <person name="Ponting C.P."/>
            <person name="Pop M."/>
            <person name="Porcelli D."/>
            <person name="Powell J.R."/>
            <person name="Prohaska S."/>
            <person name="Pruitt K."/>
            <person name="Puig M."/>
            <person name="Quesneville H."/>
            <person name="Ram K.R."/>
            <person name="Rand D."/>
            <person name="Rasmussen M.D."/>
            <person name="Reed L.K."/>
            <person name="Reenan R."/>
            <person name="Reily A."/>
            <person name="Remington K.A."/>
            <person name="Rieger T.T."/>
            <person name="Ritchie M.G."/>
            <person name="Robin C."/>
            <person name="Rogers Y.H."/>
            <person name="Rohde C."/>
            <person name="Rozas J."/>
            <person name="Rubenfield M.J."/>
            <person name="Ruiz A."/>
            <person name="Russo S."/>
            <person name="Salzberg S.L."/>
            <person name="Sanchez-Gracia A."/>
            <person name="Saranga D.J."/>
            <person name="Sato H."/>
            <person name="Schaeffer S.W."/>
            <person name="Schatz M.C."/>
            <person name="Schlenke T."/>
            <person name="Schwartz R."/>
            <person name="Segarra C."/>
            <person name="Singh R.S."/>
            <person name="Sirot L."/>
            <person name="Sirota M."/>
            <person name="Sisneros N.B."/>
            <person name="Smith C.D."/>
            <person name="Smith T.F."/>
            <person name="Spieth J."/>
            <person name="Stage D.E."/>
            <person name="Stark A."/>
            <person name="Stephan W."/>
            <person name="Strausberg R.L."/>
            <person name="Strempel S."/>
            <person name="Sturgill D."/>
            <person name="Sutton G."/>
            <person name="Sutton G.G."/>
            <person name="Tao W."/>
            <person name="Teichmann S."/>
            <person name="Tobari Y.N."/>
            <person name="Tomimura Y."/>
            <person name="Tsolas J.M."/>
            <person name="Valente V.L."/>
            <person name="Venter E."/>
            <person name="Venter J.C."/>
            <person name="Vicario S."/>
            <person name="Vieira F.G."/>
            <person name="Vilella A.J."/>
            <person name="Villasante A."/>
            <person name="Walenz B."/>
            <person name="Wang J."/>
            <person name="Wasserman M."/>
            <person name="Watts T."/>
            <person name="Wilson D."/>
            <person name="Wilson R.K."/>
            <person name="Wing R.A."/>
            <person name="Wolfner M.F."/>
            <person name="Wong A."/>
            <person name="Wong G.K."/>
            <person name="Wu C.I."/>
            <person name="Wu G."/>
            <person name="Yamamoto D."/>
            <person name="Yang H.P."/>
            <person name="Yang S.P."/>
            <person name="Yorke J.A."/>
            <person name="Yoshida K."/>
            <person name="Zdobnov E."/>
            <person name="Zhang P."/>
            <person name="Zhang Y."/>
            <person name="Zimin A.V."/>
            <person name="Baldwin J."/>
            <person name="Abdouelleil A."/>
            <person name="Abdulkadir J."/>
            <person name="Abebe A."/>
            <person name="Abera B."/>
            <person name="Abreu J."/>
            <person name="Acer S.C."/>
            <person name="Aftuck L."/>
            <person name="Alexander A."/>
            <person name="An P."/>
            <person name="Anderson E."/>
            <person name="Anderson S."/>
            <person name="Arachi H."/>
            <person name="Azer M."/>
            <person name="Bachantsang P."/>
            <person name="Barry A."/>
            <person name="Bayul T."/>
            <person name="Berlin A."/>
            <person name="Bessette D."/>
            <person name="Bloom T."/>
            <person name="Blye J."/>
            <person name="Boguslavskiy L."/>
            <person name="Bonnet C."/>
            <person name="Boukhgalter B."/>
            <person name="Bourzgui I."/>
            <person name="Brown A."/>
            <person name="Cahill P."/>
            <person name="Channer S."/>
            <person name="Cheshatsang Y."/>
            <person name="Chuda L."/>
            <person name="Citroen M."/>
            <person name="Collymore A."/>
            <person name="Cooke P."/>
            <person name="Costello M."/>
            <person name="D'Aco K."/>
            <person name="Daza R."/>
            <person name="De Haan G."/>
            <person name="DeGray S."/>
            <person name="DeMaso C."/>
            <person name="Dhargay N."/>
            <person name="Dooley K."/>
            <person name="Dooley E."/>
            <person name="Doricent M."/>
            <person name="Dorje P."/>
            <person name="Dorjee K."/>
            <person name="Dupes A."/>
            <person name="Elong R."/>
            <person name="Falk J."/>
            <person name="Farina A."/>
            <person name="Faro S."/>
            <person name="Ferguson D."/>
            <person name="Fisher S."/>
            <person name="Foley C.D."/>
            <person name="Franke A."/>
            <person name="Friedrich D."/>
            <person name="Gadbois L."/>
            <person name="Gearin G."/>
            <person name="Gearin C.R."/>
            <person name="Giannoukos G."/>
            <person name="Goode T."/>
            <person name="Graham J."/>
            <person name="Grandbois E."/>
            <person name="Grewal S."/>
            <person name="Gyaltsen K."/>
            <person name="Hafez N."/>
            <person name="Hagos B."/>
            <person name="Hall J."/>
            <person name="Henson C."/>
            <person name="Hollinger A."/>
            <person name="Honan T."/>
            <person name="Huard M.D."/>
            <person name="Hughes L."/>
            <person name="Hurhula B."/>
            <person name="Husby M.E."/>
            <person name="Kamat A."/>
            <person name="Kanga B."/>
            <person name="Kashin S."/>
            <person name="Khazanovich D."/>
            <person name="Kisner P."/>
            <person name="Lance K."/>
            <person name="Lara M."/>
            <person name="Lee W."/>
            <person name="Lennon N."/>
            <person name="Letendre F."/>
            <person name="LeVine R."/>
            <person name="Lipovsky A."/>
            <person name="Liu X."/>
            <person name="Liu J."/>
            <person name="Liu S."/>
            <person name="Lokyitsang T."/>
            <person name="Lokyitsang Y."/>
            <person name="Lubonja R."/>
            <person name="Lui A."/>
            <person name="MacDonald P."/>
            <person name="Magnisalis V."/>
            <person name="Maru K."/>
            <person name="Matthews C."/>
            <person name="McCusker W."/>
            <person name="McDonough S."/>
            <person name="Mehta T."/>
            <person name="Meldrim J."/>
            <person name="Meneus L."/>
            <person name="Mihai O."/>
            <person name="Mihalev A."/>
            <person name="Mihova T."/>
            <person name="Mittelman R."/>
            <person name="Mlenga V."/>
            <person name="Montmayeur A."/>
            <person name="Mulrain L."/>
            <person name="Navidi A."/>
            <person name="Naylor J."/>
            <person name="Negash T."/>
            <person name="Nguyen T."/>
            <person name="Nguyen N."/>
            <person name="Nicol R."/>
            <person name="Norbu C."/>
            <person name="Norbu N."/>
            <person name="Novod N."/>
            <person name="O'Neill B."/>
            <person name="Osman S."/>
            <person name="Markiewicz E."/>
            <person name="Oyono O.L."/>
            <person name="Patti C."/>
            <person name="Phunkhang P."/>
            <person name="Pierre F."/>
            <person name="Priest M."/>
            <person name="Raghuraman S."/>
            <person name="Rege F."/>
            <person name="Reyes R."/>
            <person name="Rise C."/>
            <person name="Rogov P."/>
            <person name="Ross K."/>
            <person name="Ryan E."/>
            <person name="Settipalli S."/>
            <person name="Shea T."/>
            <person name="Sherpa N."/>
            <person name="Shi L."/>
            <person name="Shih D."/>
            <person name="Sparrow T."/>
            <person name="Spaulding J."/>
            <person name="Stalker J."/>
            <person name="Stange-Thomann N."/>
            <person name="Stavropoulos S."/>
            <person name="Stone C."/>
            <person name="Strader C."/>
            <person name="Tesfaye S."/>
            <person name="Thomson T."/>
            <person name="Thoulutsang Y."/>
            <person name="Thoulutsang D."/>
            <person name="Topham K."/>
            <person name="Topping I."/>
            <person name="Tsamla T."/>
            <person name="Vassiliev H."/>
            <person name="Vo A."/>
            <person name="Wangchuk T."/>
            <person name="Wangdi T."/>
            <person name="Weiand M."/>
            <person name="Wilkinson J."/>
            <person name="Wilson A."/>
            <person name="Yadav S."/>
            <person name="Young G."/>
            <person name="Yu Q."/>
            <person name="Zembek L."/>
            <person name="Zhong D."/>
            <person name="Zimmer A."/>
            <person name="Zwirko Z."/>
            <person name="Jaffe D.B."/>
            <person name="Alvarez P."/>
            <person name="Brockman W."/>
            <person name="Butler J."/>
            <person name="Chin C."/>
            <person name="Gnerre S."/>
            <person name="Grabherr M."/>
            <person name="Kleber M."/>
            <person name="Mauceli E."/>
            <person name="MacCallum I."/>
        </authorList>
    </citation>
    <scope>NUCLEOTIDE SEQUENCE [LARGE SCALE GENOMIC DNA]</scope>
    <source>
        <strain evidence="6">Tucson 15287-2541.00</strain>
    </source>
</reference>
<dbReference type="KEGG" id="dgr:6568882"/>
<sequence>MFNAGYQVDYVDPYVDPYIDPFYPPPVEVIEVVPPQPVFCEQPAVIVTQPQTVYVEQNNGPSEADVACCLALTACCVLEDGCVIS</sequence>
<dbReference type="GO" id="GO:0016020">
    <property type="term" value="C:membrane"/>
    <property type="evidence" value="ECO:0007669"/>
    <property type="project" value="UniProtKB-SubCell"/>
</dbReference>
<gene>
    <name evidence="5" type="primary">Dgri\GH22766</name>
    <name evidence="5" type="ORF">Dgri_GH22766</name>
</gene>
<evidence type="ECO:0000313" key="6">
    <source>
        <dbReference type="Proteomes" id="UP000001070"/>
    </source>
</evidence>
<dbReference type="InParanoid" id="B4JWC3"/>
<dbReference type="EMBL" id="CH916375">
    <property type="protein sequence ID" value="EDV98261.1"/>
    <property type="molecule type" value="Genomic_DNA"/>
</dbReference>
<keyword evidence="6" id="KW-1185">Reference proteome</keyword>
<evidence type="ECO:0000313" key="5">
    <source>
        <dbReference type="EMBL" id="EDV98261.1"/>
    </source>
</evidence>
<evidence type="ECO:0000256" key="3">
    <source>
        <dbReference type="ARBA" id="ARBA00023136"/>
    </source>
</evidence>
<feature type="domain" description="Cysteine-rich transmembrane" evidence="4">
    <location>
        <begin position="53"/>
        <end position="82"/>
    </location>
</feature>
<protein>
    <submittedName>
        <fullName evidence="5">GH22766</fullName>
    </submittedName>
</protein>
<dbReference type="eggNOG" id="ENOG502TCKF">
    <property type="taxonomic scope" value="Eukaryota"/>
</dbReference>
<dbReference type="HOGENOM" id="CLU_192444_0_0_1"/>
<name>B4JWC3_DROGR</name>
<accession>B4JWC3</accession>
<keyword evidence="3" id="KW-0472">Membrane</keyword>
<dbReference type="AlphaFoldDB" id="B4JWC3"/>
<proteinExistence type="inferred from homology"/>
<comment type="subcellular location">
    <subcellularLocation>
        <location evidence="1">Membrane</location>
    </subcellularLocation>
</comment>
<organism evidence="6">
    <name type="scientific">Drosophila grimshawi</name>
    <name type="common">Hawaiian fruit fly</name>
    <name type="synonym">Idiomyia grimshawi</name>
    <dbReference type="NCBI Taxonomy" id="7222"/>
    <lineage>
        <taxon>Eukaryota</taxon>
        <taxon>Metazoa</taxon>
        <taxon>Ecdysozoa</taxon>
        <taxon>Arthropoda</taxon>
        <taxon>Hexapoda</taxon>
        <taxon>Insecta</taxon>
        <taxon>Pterygota</taxon>
        <taxon>Neoptera</taxon>
        <taxon>Endopterygota</taxon>
        <taxon>Diptera</taxon>
        <taxon>Brachycera</taxon>
        <taxon>Muscomorpha</taxon>
        <taxon>Ephydroidea</taxon>
        <taxon>Drosophilidae</taxon>
        <taxon>Drosophila</taxon>
        <taxon>Hawaiian Drosophila</taxon>
    </lineage>
</organism>
<evidence type="ECO:0000256" key="2">
    <source>
        <dbReference type="ARBA" id="ARBA00009444"/>
    </source>
</evidence>
<evidence type="ECO:0000256" key="1">
    <source>
        <dbReference type="ARBA" id="ARBA00004370"/>
    </source>
</evidence>
<comment type="similarity">
    <text evidence="2">Belongs to the CYSTM1 family.</text>
</comment>